<protein>
    <submittedName>
        <fullName evidence="1">Uncharacterized protein</fullName>
    </submittedName>
</protein>
<reference evidence="1" key="1">
    <citation type="journal article" date="2020" name="Stud. Mycol.">
        <title>101 Dothideomycetes genomes: a test case for predicting lifestyles and emergence of pathogens.</title>
        <authorList>
            <person name="Haridas S."/>
            <person name="Albert R."/>
            <person name="Binder M."/>
            <person name="Bloem J."/>
            <person name="Labutti K."/>
            <person name="Salamov A."/>
            <person name="Andreopoulos B."/>
            <person name="Baker S."/>
            <person name="Barry K."/>
            <person name="Bills G."/>
            <person name="Bluhm B."/>
            <person name="Cannon C."/>
            <person name="Castanera R."/>
            <person name="Culley D."/>
            <person name="Daum C."/>
            <person name="Ezra D."/>
            <person name="Gonzalez J."/>
            <person name="Henrissat B."/>
            <person name="Kuo A."/>
            <person name="Liang C."/>
            <person name="Lipzen A."/>
            <person name="Lutzoni F."/>
            <person name="Magnuson J."/>
            <person name="Mondo S."/>
            <person name="Nolan M."/>
            <person name="Ohm R."/>
            <person name="Pangilinan J."/>
            <person name="Park H.-J."/>
            <person name="Ramirez L."/>
            <person name="Alfaro M."/>
            <person name="Sun H."/>
            <person name="Tritt A."/>
            <person name="Yoshinaga Y."/>
            <person name="Zwiers L.-H."/>
            <person name="Turgeon B."/>
            <person name="Goodwin S."/>
            <person name="Spatafora J."/>
            <person name="Crous P."/>
            <person name="Grigoriev I."/>
        </authorList>
    </citation>
    <scope>NUCLEOTIDE SEQUENCE</scope>
    <source>
        <strain evidence="1">CBS 122368</strain>
    </source>
</reference>
<organism evidence="1 2">
    <name type="scientific">Trematosphaeria pertusa</name>
    <dbReference type="NCBI Taxonomy" id="390896"/>
    <lineage>
        <taxon>Eukaryota</taxon>
        <taxon>Fungi</taxon>
        <taxon>Dikarya</taxon>
        <taxon>Ascomycota</taxon>
        <taxon>Pezizomycotina</taxon>
        <taxon>Dothideomycetes</taxon>
        <taxon>Pleosporomycetidae</taxon>
        <taxon>Pleosporales</taxon>
        <taxon>Massarineae</taxon>
        <taxon>Trematosphaeriaceae</taxon>
        <taxon>Trematosphaeria</taxon>
    </lineage>
</organism>
<dbReference type="RefSeq" id="XP_033676442.1">
    <property type="nucleotide sequence ID" value="XM_033820359.1"/>
</dbReference>
<evidence type="ECO:0000313" key="2">
    <source>
        <dbReference type="Proteomes" id="UP000800094"/>
    </source>
</evidence>
<evidence type="ECO:0000313" key="1">
    <source>
        <dbReference type="EMBL" id="KAF2241438.1"/>
    </source>
</evidence>
<dbReference type="AlphaFoldDB" id="A0A6A6HUK3"/>
<proteinExistence type="predicted"/>
<keyword evidence="2" id="KW-1185">Reference proteome</keyword>
<accession>A0A6A6HUK3</accession>
<gene>
    <name evidence="1" type="ORF">BU26DRAFT_178077</name>
</gene>
<sequence>MSPTQPPSSISLSVCVLMRLLSHSHRPLWPSEGRIDHSNPYLHHRPRAHRFLFSKSRNELHLSTGFSPPPVPWRYRHDTRTTIPCCTTHDVSFECALRRQHSHAERSQGQGVVSPPFLSRRISELRGEARTAVKEAGPATSLK</sequence>
<name>A0A6A6HUK3_9PLEO</name>
<dbReference type="Proteomes" id="UP000800094">
    <property type="component" value="Unassembled WGS sequence"/>
</dbReference>
<dbReference type="EMBL" id="ML987212">
    <property type="protein sequence ID" value="KAF2241438.1"/>
    <property type="molecule type" value="Genomic_DNA"/>
</dbReference>
<dbReference type="GeneID" id="54573689"/>